<dbReference type="InterPro" id="IPR036047">
    <property type="entry name" value="F-box-like_dom_sf"/>
</dbReference>
<dbReference type="SUPFAM" id="SSF81383">
    <property type="entry name" value="F-box domain"/>
    <property type="match status" value="1"/>
</dbReference>
<feature type="domain" description="F-box" evidence="1">
    <location>
        <begin position="25"/>
        <end position="65"/>
    </location>
</feature>
<organism evidence="2 3">
    <name type="scientific">Urochloa decumbens</name>
    <dbReference type="NCBI Taxonomy" id="240449"/>
    <lineage>
        <taxon>Eukaryota</taxon>
        <taxon>Viridiplantae</taxon>
        <taxon>Streptophyta</taxon>
        <taxon>Embryophyta</taxon>
        <taxon>Tracheophyta</taxon>
        <taxon>Spermatophyta</taxon>
        <taxon>Magnoliopsida</taxon>
        <taxon>Liliopsida</taxon>
        <taxon>Poales</taxon>
        <taxon>Poaceae</taxon>
        <taxon>PACMAD clade</taxon>
        <taxon>Panicoideae</taxon>
        <taxon>Panicodae</taxon>
        <taxon>Paniceae</taxon>
        <taxon>Melinidinae</taxon>
        <taxon>Urochloa</taxon>
    </lineage>
</organism>
<dbReference type="EMBL" id="OZ075117">
    <property type="protein sequence ID" value="CAL5078977.1"/>
    <property type="molecule type" value="Genomic_DNA"/>
</dbReference>
<reference evidence="2" key="1">
    <citation type="submission" date="2024-10" db="EMBL/GenBank/DDBJ databases">
        <authorList>
            <person name="Ryan C."/>
        </authorList>
    </citation>
    <scope>NUCLEOTIDE SEQUENCE [LARGE SCALE GENOMIC DNA]</scope>
</reference>
<proteinExistence type="predicted"/>
<dbReference type="Pfam" id="PF12937">
    <property type="entry name" value="F-box-like"/>
    <property type="match status" value="1"/>
</dbReference>
<dbReference type="Gene3D" id="1.20.1280.50">
    <property type="match status" value="1"/>
</dbReference>
<dbReference type="SMART" id="SM00256">
    <property type="entry name" value="FBOX"/>
    <property type="match status" value="1"/>
</dbReference>
<dbReference type="AlphaFoldDB" id="A0ABC9FQ69"/>
<dbReference type="PANTHER" id="PTHR31111:SF133">
    <property type="entry name" value="OS07G0196600 PROTEIN"/>
    <property type="match status" value="1"/>
</dbReference>
<evidence type="ECO:0000259" key="1">
    <source>
        <dbReference type="SMART" id="SM00256"/>
    </source>
</evidence>
<gene>
    <name evidence="2" type="ORF">URODEC1_LOCUS107390</name>
</gene>
<keyword evidence="3" id="KW-1185">Reference proteome</keyword>
<dbReference type="PANTHER" id="PTHR31111">
    <property type="entry name" value="BNAA05G37150D PROTEIN-RELATED"/>
    <property type="match status" value="1"/>
</dbReference>
<dbReference type="InterPro" id="IPR001810">
    <property type="entry name" value="F-box_dom"/>
</dbReference>
<evidence type="ECO:0000313" key="3">
    <source>
        <dbReference type="Proteomes" id="UP001497457"/>
    </source>
</evidence>
<dbReference type="Proteomes" id="UP001497457">
    <property type="component" value="Chromosome 7b"/>
</dbReference>
<accession>A0ABC9FQ69</accession>
<name>A0ABC9FQ69_9POAL</name>
<evidence type="ECO:0000313" key="2">
    <source>
        <dbReference type="EMBL" id="CAL5078977.1"/>
    </source>
</evidence>
<sequence>MSSADPSAVPAPDGRSGIAVVDGVLPRELLIEVLLLLPAKEVCRVRAVCPSWRSLTYDPIFVAAYAARHPGPLLAVCSGSTCVDLVDMSGDVVKRLRTTMEGYDYDIRVLCTRFEFVLIQGQHYGISVLDPVSGSVFTLSVGIAEGLTRPISWYPFWLALGQVASTGEYKLVRIADEDLMCDGYGNDPLCEVFTFTEGIRHWGKNDNPAAYRDRIGQWRKVGGPPANLDPSCTNGVIFKGAAYFFFDQWQFEEPYIDGYNIEPGCIPSFNLETEKWSMTLQGPISLILEESDGMLNYTDLVDRLMLGELKDFLVTAHCNRKTSTTDLWFLMDFENCVWIRQHIIQIDIIQGELQGVQPLFVLDEGVIILLVRTVSGDVLYSYNPGASNATNLLKMIRSTHLGVGIYTGSLLC</sequence>
<protein>
    <recommendedName>
        <fullName evidence="1">F-box domain-containing protein</fullName>
    </recommendedName>
</protein>